<dbReference type="InterPro" id="IPR024320">
    <property type="entry name" value="LPG_synthase_C"/>
</dbReference>
<dbReference type="PANTHER" id="PTHR41373">
    <property type="entry name" value="DUF2156 DOMAIN-CONTAINING PROTEIN"/>
    <property type="match status" value="1"/>
</dbReference>
<dbReference type="PIRSF" id="PIRSF018688">
    <property type="entry name" value="UCP018688"/>
    <property type="match status" value="1"/>
</dbReference>
<protein>
    <recommendedName>
        <fullName evidence="1">Phosphatidylglycerol lysyltransferase C-terminal domain-containing protein</fullName>
    </recommendedName>
</protein>
<proteinExistence type="predicted"/>
<dbReference type="HOGENOM" id="CLU_058411_0_0_7"/>
<dbReference type="EMBL" id="CP000527">
    <property type="protein sequence ID" value="ABM27717.1"/>
    <property type="molecule type" value="Genomic_DNA"/>
</dbReference>
<evidence type="ECO:0000313" key="3">
    <source>
        <dbReference type="Proteomes" id="UP000009173"/>
    </source>
</evidence>
<dbReference type="RefSeq" id="WP_011791778.1">
    <property type="nucleotide sequence ID" value="NC_008751.1"/>
</dbReference>
<accession>A0A0H3A5X4</accession>
<dbReference type="KEGG" id="dvl:Dvul_0694"/>
<dbReference type="PANTHER" id="PTHR41373:SF1">
    <property type="entry name" value="PHOSPHATIDYLGLYCEROL LYSYLTRANSFERASE C-TERMINAL DOMAIN-CONTAINING PROTEIN"/>
    <property type="match status" value="1"/>
</dbReference>
<organism evidence="2 3">
    <name type="scientific">Nitratidesulfovibrio vulgaris (strain DP4)</name>
    <name type="common">Desulfovibrio vulgaris</name>
    <dbReference type="NCBI Taxonomy" id="391774"/>
    <lineage>
        <taxon>Bacteria</taxon>
        <taxon>Pseudomonadati</taxon>
        <taxon>Thermodesulfobacteriota</taxon>
        <taxon>Desulfovibrionia</taxon>
        <taxon>Desulfovibrionales</taxon>
        <taxon>Desulfovibrionaceae</taxon>
        <taxon>Nitratidesulfovibrio</taxon>
    </lineage>
</organism>
<dbReference type="Proteomes" id="UP000009173">
    <property type="component" value="Chromosome"/>
</dbReference>
<sequence>MSATDFSPVTLDAMQDYLALFARTPRRASDYSFTNLWGWAEHYGLEWRFEHGLCWLRQTLPEVRYWAPVGPWGDIDWASCTCLGKGMEFIRVPEELASLWREVLGDRVTVQETPGQWDYLYDAADLADLKGNRFHRKKNHVNGYAKAYGIDYHPLTPDCIEAVIEMQEEWCQWRECAESESLLAENEAVIRVLEEWDSIPGLVGGALYAEGRMVAYTVGEALDDETLVVHFEKGRGDYRGVYQAINQQFVQYEGARFRLVNREQDLDDEGLRKAKQSYYPVDYLRKATVRIAPV</sequence>
<dbReference type="InterPro" id="IPR016732">
    <property type="entry name" value="UCP018688"/>
</dbReference>
<dbReference type="Pfam" id="PF09924">
    <property type="entry name" value="LPG_synthase_C"/>
    <property type="match status" value="1"/>
</dbReference>
<feature type="domain" description="Phosphatidylglycerol lysyltransferase C-terminal" evidence="1">
    <location>
        <begin position="22"/>
        <end position="282"/>
    </location>
</feature>
<dbReference type="Gene3D" id="3.40.630.30">
    <property type="match status" value="1"/>
</dbReference>
<gene>
    <name evidence="2" type="ordered locus">Dvul_0694</name>
</gene>
<dbReference type="InterPro" id="IPR016181">
    <property type="entry name" value="Acyl_CoA_acyltransferase"/>
</dbReference>
<dbReference type="SUPFAM" id="SSF55729">
    <property type="entry name" value="Acyl-CoA N-acyltransferases (Nat)"/>
    <property type="match status" value="2"/>
</dbReference>
<name>A0A0H3A5X4_NITV4</name>
<evidence type="ECO:0000313" key="2">
    <source>
        <dbReference type="EMBL" id="ABM27717.1"/>
    </source>
</evidence>
<dbReference type="AlphaFoldDB" id="A0A0H3A5X4"/>
<reference evidence="3" key="1">
    <citation type="journal article" date="2009" name="Environ. Microbiol.">
        <title>Contribution of mobile genetic elements to Desulfovibrio vulgaris genome plasticity.</title>
        <authorList>
            <person name="Walker C.B."/>
            <person name="Stolyar S."/>
            <person name="Chivian D."/>
            <person name="Pinel N."/>
            <person name="Gabster J.A."/>
            <person name="Dehal P.S."/>
            <person name="He Z."/>
            <person name="Yang Z.K."/>
            <person name="Yen H.C."/>
            <person name="Zhou J."/>
            <person name="Wall J.D."/>
            <person name="Hazen T.C."/>
            <person name="Arkin A.P."/>
            <person name="Stahl D.A."/>
        </authorList>
    </citation>
    <scope>NUCLEOTIDE SEQUENCE [LARGE SCALE GENOMIC DNA]</scope>
    <source>
        <strain evidence="3">DP4</strain>
    </source>
</reference>
<evidence type="ECO:0000259" key="1">
    <source>
        <dbReference type="Pfam" id="PF09924"/>
    </source>
</evidence>